<keyword evidence="2" id="KW-1185">Reference proteome</keyword>
<accession>A0A1J6JS92</accession>
<evidence type="ECO:0000313" key="1">
    <source>
        <dbReference type="EMBL" id="OIT20062.1"/>
    </source>
</evidence>
<evidence type="ECO:0000313" key="2">
    <source>
        <dbReference type="Proteomes" id="UP000187609"/>
    </source>
</evidence>
<dbReference type="SUPFAM" id="SSF52058">
    <property type="entry name" value="L domain-like"/>
    <property type="match status" value="1"/>
</dbReference>
<sequence>MDTNIMWKDLNIIGELPNLEVLKLIFYVCKGYVWSPTAEGFTRLKLLLIDVSDLKYWKATNDNFPVLERLVIRVCFNLEEIPIDFADINSLGLIELKSCTPEVEASPARIQQEQEDIGNKPVVVRFASRSGS</sequence>
<dbReference type="AlphaFoldDB" id="A0A1J6JS92"/>
<dbReference type="InterPro" id="IPR032675">
    <property type="entry name" value="LRR_dom_sf"/>
</dbReference>
<dbReference type="PANTHER" id="PTHR15140:SF33">
    <property type="entry name" value="LATE BLIGHT RESISTANCE PROTEIN HOMOLOG R1A-3 ISOFORM X1"/>
    <property type="match status" value="1"/>
</dbReference>
<dbReference type="SMR" id="A0A1J6JS92"/>
<dbReference type="Gene3D" id="3.80.10.10">
    <property type="entry name" value="Ribonuclease Inhibitor"/>
    <property type="match status" value="1"/>
</dbReference>
<dbReference type="OMA" id="CHNNEWH"/>
<dbReference type="EMBL" id="MJEQ01005795">
    <property type="protein sequence ID" value="OIT20062.1"/>
    <property type="molecule type" value="Genomic_DNA"/>
</dbReference>
<organism evidence="1 2">
    <name type="scientific">Nicotiana attenuata</name>
    <name type="common">Coyote tobacco</name>
    <dbReference type="NCBI Taxonomy" id="49451"/>
    <lineage>
        <taxon>Eukaryota</taxon>
        <taxon>Viridiplantae</taxon>
        <taxon>Streptophyta</taxon>
        <taxon>Embryophyta</taxon>
        <taxon>Tracheophyta</taxon>
        <taxon>Spermatophyta</taxon>
        <taxon>Magnoliopsida</taxon>
        <taxon>eudicotyledons</taxon>
        <taxon>Gunneridae</taxon>
        <taxon>Pentapetalae</taxon>
        <taxon>asterids</taxon>
        <taxon>lamiids</taxon>
        <taxon>Solanales</taxon>
        <taxon>Solanaceae</taxon>
        <taxon>Nicotianoideae</taxon>
        <taxon>Nicotianeae</taxon>
        <taxon>Nicotiana</taxon>
    </lineage>
</organism>
<name>A0A1J6JS92_NICAT</name>
<reference evidence="1" key="1">
    <citation type="submission" date="2016-11" db="EMBL/GenBank/DDBJ databases">
        <title>The genome of Nicotiana attenuata.</title>
        <authorList>
            <person name="Xu S."/>
            <person name="Brockmoeller T."/>
            <person name="Gaquerel E."/>
            <person name="Navarro A."/>
            <person name="Kuhl H."/>
            <person name="Gase K."/>
            <person name="Ling Z."/>
            <person name="Zhou W."/>
            <person name="Kreitzer C."/>
            <person name="Stanke M."/>
            <person name="Tang H."/>
            <person name="Lyons E."/>
            <person name="Pandey P."/>
            <person name="Pandey S.P."/>
            <person name="Timmermann B."/>
            <person name="Baldwin I.T."/>
        </authorList>
    </citation>
    <scope>NUCLEOTIDE SEQUENCE [LARGE SCALE GENOMIC DNA]</scope>
    <source>
        <strain evidence="1">UT</strain>
    </source>
</reference>
<protein>
    <submittedName>
        <fullName evidence="1">Uncharacterized protein</fullName>
    </submittedName>
</protein>
<comment type="caution">
    <text evidence="1">The sequence shown here is derived from an EMBL/GenBank/DDBJ whole genome shotgun (WGS) entry which is preliminary data.</text>
</comment>
<gene>
    <name evidence="1" type="ORF">A4A49_54885</name>
</gene>
<dbReference type="Gramene" id="OIT20062">
    <property type="protein sequence ID" value="OIT20062"/>
    <property type="gene ID" value="A4A49_54885"/>
</dbReference>
<dbReference type="Proteomes" id="UP000187609">
    <property type="component" value="Unassembled WGS sequence"/>
</dbReference>
<dbReference type="PANTHER" id="PTHR15140">
    <property type="entry name" value="TUBULIN-SPECIFIC CHAPERONE E"/>
    <property type="match status" value="1"/>
</dbReference>
<proteinExistence type="predicted"/>